<dbReference type="NCBIfam" id="TIGR01733">
    <property type="entry name" value="AA-adenyl-dom"/>
    <property type="match status" value="1"/>
</dbReference>
<dbReference type="SUPFAM" id="SSF56801">
    <property type="entry name" value="Acetyl-CoA synthetase-like"/>
    <property type="match status" value="1"/>
</dbReference>
<dbReference type="Gene3D" id="3.40.50.980">
    <property type="match status" value="2"/>
</dbReference>
<name>A0A106NYJ8_9BURK</name>
<dbReference type="InterPro" id="IPR000873">
    <property type="entry name" value="AMP-dep_synth/lig_dom"/>
</dbReference>
<proteinExistence type="predicted"/>
<evidence type="ECO:0000259" key="1">
    <source>
        <dbReference type="Pfam" id="PF00501"/>
    </source>
</evidence>
<dbReference type="GO" id="GO:0043041">
    <property type="term" value="P:amino acid activation for nonribosomal peptide biosynthetic process"/>
    <property type="evidence" value="ECO:0007669"/>
    <property type="project" value="TreeGrafter"/>
</dbReference>
<comment type="caution">
    <text evidence="2">The sequence shown here is derived from an EMBL/GenBank/DDBJ whole genome shotgun (WGS) entry which is preliminary data.</text>
</comment>
<dbReference type="Pfam" id="PF00501">
    <property type="entry name" value="AMP-binding"/>
    <property type="match status" value="1"/>
</dbReference>
<dbReference type="InterPro" id="IPR010071">
    <property type="entry name" value="AA_adenyl_dom"/>
</dbReference>
<evidence type="ECO:0000313" key="2">
    <source>
        <dbReference type="EMBL" id="KWA55100.1"/>
    </source>
</evidence>
<dbReference type="AlphaFoldDB" id="A0A106NYJ8"/>
<organism evidence="2">
    <name type="scientific">Burkholderia stagnalis</name>
    <dbReference type="NCBI Taxonomy" id="1503054"/>
    <lineage>
        <taxon>Bacteria</taxon>
        <taxon>Pseudomonadati</taxon>
        <taxon>Pseudomonadota</taxon>
        <taxon>Betaproteobacteria</taxon>
        <taxon>Burkholderiales</taxon>
        <taxon>Burkholderiaceae</taxon>
        <taxon>Burkholderia</taxon>
        <taxon>Burkholderia cepacia complex</taxon>
    </lineage>
</organism>
<feature type="domain" description="AMP-dependent synthetase/ligase" evidence="1">
    <location>
        <begin position="10"/>
        <end position="358"/>
    </location>
</feature>
<dbReference type="GO" id="GO:0044550">
    <property type="term" value="P:secondary metabolite biosynthetic process"/>
    <property type="evidence" value="ECO:0007669"/>
    <property type="project" value="TreeGrafter"/>
</dbReference>
<reference evidence="2 3" key="1">
    <citation type="submission" date="2015-11" db="EMBL/GenBank/DDBJ databases">
        <title>Expanding the genomic diversity of Burkholderia species for the development of highly accurate diagnostics.</title>
        <authorList>
            <person name="Sahl J."/>
            <person name="Keim P."/>
            <person name="Wagner D."/>
        </authorList>
    </citation>
    <scope>NUCLEOTIDE SEQUENCE [LARGE SCALE GENOMIC DNA]</scope>
    <source>
        <strain evidence="2 3">MSMB1960WGS</strain>
    </source>
</reference>
<dbReference type="InterPro" id="IPR045851">
    <property type="entry name" value="AMP-bd_C_sf"/>
</dbReference>
<accession>A0A106NYJ8</accession>
<protein>
    <submittedName>
        <fullName evidence="2">Amino acid adenylation protein</fullName>
    </submittedName>
</protein>
<dbReference type="PANTHER" id="PTHR45527:SF1">
    <property type="entry name" value="FATTY ACID SYNTHASE"/>
    <property type="match status" value="1"/>
</dbReference>
<sequence length="507" mass="54238">MTLMTIDGRFAEQVRRTPEHVALAGAGASLTYRELDRCANRLAARLAGAGVAPRAAVLLSLPRSVDAVIAMLAVVKLGATFVPIDPHYPNAIKRTYADDSGARHALVAAGDASLRDTGLEIVEVADLAADRADDAAPPPASHDGDTPAYIMFTSGSTGKPKGVVVPHRGVVRLVDRPNYITIREDDAFLLLSPITFDASTFEIWGALLNGARLVVYEDAIFDPNAVAALIRERHVTVLWLTAALFHLVVRRNLGMLDGVRVLLAGGDVLKPEAVNTVLDAFDGITVVNGYGPTENTTFTCCHAMTRANRPAGSVPIGVAITGTSIHILDGAADDPTPVADGQEGELYAGGDGVALGYLNRPDATRAAFVPDPSGRGLLYRTGDVVRRRPDGALEFVGRRDRLTKIRGYRVSLDEVQLLVSRIPCVDECIVQVREDANGDKLLAATVQTREPRDDLPAFIRGELRKLAPPFMIPDTIAVCAQLPLNANGKVDRNRLAGPTLTRGERHD</sequence>
<dbReference type="PANTHER" id="PTHR45527">
    <property type="entry name" value="NONRIBOSOMAL PEPTIDE SYNTHETASE"/>
    <property type="match status" value="1"/>
</dbReference>
<dbReference type="Gene3D" id="3.30.300.30">
    <property type="match status" value="1"/>
</dbReference>
<dbReference type="GO" id="GO:0005829">
    <property type="term" value="C:cytosol"/>
    <property type="evidence" value="ECO:0007669"/>
    <property type="project" value="TreeGrafter"/>
</dbReference>
<dbReference type="STRING" id="1503054.WT74_20015"/>
<dbReference type="CDD" id="cd12117">
    <property type="entry name" value="A_NRPS_Srf_like"/>
    <property type="match status" value="1"/>
</dbReference>
<dbReference type="GO" id="GO:0031177">
    <property type="term" value="F:phosphopantetheine binding"/>
    <property type="evidence" value="ECO:0007669"/>
    <property type="project" value="TreeGrafter"/>
</dbReference>
<dbReference type="EMBL" id="LPHB01000072">
    <property type="protein sequence ID" value="KWA55100.1"/>
    <property type="molecule type" value="Genomic_DNA"/>
</dbReference>
<evidence type="ECO:0000313" key="3">
    <source>
        <dbReference type="Proteomes" id="UP000068603"/>
    </source>
</evidence>
<dbReference type="Proteomes" id="UP000068603">
    <property type="component" value="Unassembled WGS sequence"/>
</dbReference>
<dbReference type="RefSeq" id="WP_060149274.1">
    <property type="nucleotide sequence ID" value="NZ_LPGD01000045.1"/>
</dbReference>
<dbReference type="Gene3D" id="2.30.38.10">
    <property type="entry name" value="Luciferase, Domain 3"/>
    <property type="match status" value="1"/>
</dbReference>
<dbReference type="PROSITE" id="PS00455">
    <property type="entry name" value="AMP_BINDING"/>
    <property type="match status" value="1"/>
</dbReference>
<dbReference type="InterPro" id="IPR020845">
    <property type="entry name" value="AMP-binding_CS"/>
</dbReference>
<gene>
    <name evidence="2" type="ORF">WT44_28110</name>
</gene>